<dbReference type="PANTHER" id="PTHR39430">
    <property type="entry name" value="MEMBRANE-ASSOCIATED PROTEASE-RELATED"/>
    <property type="match status" value="1"/>
</dbReference>
<keyword evidence="1" id="KW-0472">Membrane</keyword>
<feature type="transmembrane region" description="Helical" evidence="1">
    <location>
        <begin position="178"/>
        <end position="196"/>
    </location>
</feature>
<reference evidence="3 4" key="1">
    <citation type="journal article" date="2019" name="Int. J. Syst. Evol. Microbiol.">
        <title>The Global Catalogue of Microorganisms (GCM) 10K type strain sequencing project: providing services to taxonomists for standard genome sequencing and annotation.</title>
        <authorList>
            <consortium name="The Broad Institute Genomics Platform"/>
            <consortium name="The Broad Institute Genome Sequencing Center for Infectious Disease"/>
            <person name="Wu L."/>
            <person name="Ma J."/>
        </authorList>
    </citation>
    <scope>NUCLEOTIDE SEQUENCE [LARGE SCALE GENOMIC DNA]</scope>
    <source>
        <strain evidence="3 4">XZGYJ-43</strain>
    </source>
</reference>
<feature type="transmembrane region" description="Helical" evidence="1">
    <location>
        <begin position="133"/>
        <end position="157"/>
    </location>
</feature>
<keyword evidence="1" id="KW-1133">Transmembrane helix</keyword>
<dbReference type="GO" id="GO:0004175">
    <property type="term" value="F:endopeptidase activity"/>
    <property type="evidence" value="ECO:0007669"/>
    <property type="project" value="UniProtKB-ARBA"/>
</dbReference>
<evidence type="ECO:0000313" key="3">
    <source>
        <dbReference type="EMBL" id="MFC7199950.1"/>
    </source>
</evidence>
<dbReference type="PANTHER" id="PTHR39430:SF1">
    <property type="entry name" value="PROTEASE"/>
    <property type="match status" value="1"/>
</dbReference>
<organism evidence="3 4">
    <name type="scientific">Halospeciosus flavus</name>
    <dbReference type="NCBI Taxonomy" id="3032283"/>
    <lineage>
        <taxon>Archaea</taxon>
        <taxon>Methanobacteriati</taxon>
        <taxon>Methanobacteriota</taxon>
        <taxon>Stenosarchaea group</taxon>
        <taxon>Halobacteria</taxon>
        <taxon>Halobacteriales</taxon>
        <taxon>Halobacteriaceae</taxon>
        <taxon>Halospeciosus</taxon>
    </lineage>
</organism>
<keyword evidence="1" id="KW-0812">Transmembrane</keyword>
<evidence type="ECO:0000313" key="4">
    <source>
        <dbReference type="Proteomes" id="UP001596447"/>
    </source>
</evidence>
<feature type="transmembrane region" description="Helical" evidence="1">
    <location>
        <begin position="97"/>
        <end position="121"/>
    </location>
</feature>
<protein>
    <submittedName>
        <fullName evidence="3">CPBP family intramembrane glutamic endopeptidase</fullName>
        <ecNumber evidence="3">3.4.-.-</ecNumber>
    </submittedName>
</protein>
<dbReference type="InterPro" id="IPR003675">
    <property type="entry name" value="Rce1/LyrA-like_dom"/>
</dbReference>
<feature type="transmembrane region" description="Helical" evidence="1">
    <location>
        <begin position="202"/>
        <end position="221"/>
    </location>
</feature>
<gene>
    <name evidence="3" type="ORF">ACFQJ9_11125</name>
</gene>
<dbReference type="Proteomes" id="UP001596447">
    <property type="component" value="Unassembled WGS sequence"/>
</dbReference>
<dbReference type="AlphaFoldDB" id="A0ABD5Z463"/>
<feature type="transmembrane region" description="Helical" evidence="1">
    <location>
        <begin position="276"/>
        <end position="295"/>
    </location>
</feature>
<comment type="caution">
    <text evidence="3">The sequence shown here is derived from an EMBL/GenBank/DDBJ whole genome shotgun (WGS) entry which is preliminary data.</text>
</comment>
<feature type="transmembrane region" description="Helical" evidence="1">
    <location>
        <begin position="233"/>
        <end position="256"/>
    </location>
</feature>
<keyword evidence="4" id="KW-1185">Reference proteome</keyword>
<name>A0ABD5Z463_9EURY</name>
<dbReference type="RefSeq" id="WP_279529872.1">
    <property type="nucleotide sequence ID" value="NZ_CP122312.1"/>
</dbReference>
<sequence>MNLRSLFWNDDERRLRAGWRLLLAFLFVAVPTVVASGLFAVTVGLGTGSPRLVALTVSTVGMLVGALVGIPLAARFLDRRPVRAYGFHLDRDWWRDFGFGLALGAVLVSAIVAVELAFGWASVTGVLVVREAWGSFAVPLALELALFCCVAFYEELLARGYLLRNAAEGLVGFGRRRALAAALACSSLVFALAHAANPDATVTSVLGVLVAGGFLGIGYVLTDELALPIGAHLSWNTAMGAVYGLPVSGLTLPATVVAVDQHGPTVATGGKFGPEAGLLGVAAVLVGAGACVWWARRTGRESFDPTGFTGRGDE</sequence>
<dbReference type="EC" id="3.4.-.-" evidence="3"/>
<keyword evidence="3" id="KW-0378">Hydrolase</keyword>
<dbReference type="GO" id="GO:0080120">
    <property type="term" value="P:CAAX-box protein maturation"/>
    <property type="evidence" value="ECO:0007669"/>
    <property type="project" value="UniProtKB-ARBA"/>
</dbReference>
<feature type="transmembrane region" description="Helical" evidence="1">
    <location>
        <begin position="52"/>
        <end position="77"/>
    </location>
</feature>
<dbReference type="Pfam" id="PF02517">
    <property type="entry name" value="Rce1-like"/>
    <property type="match status" value="1"/>
</dbReference>
<evidence type="ECO:0000256" key="1">
    <source>
        <dbReference type="SAM" id="Phobius"/>
    </source>
</evidence>
<feature type="domain" description="CAAX prenyl protease 2/Lysostaphin resistance protein A-like" evidence="2">
    <location>
        <begin position="141"/>
        <end position="237"/>
    </location>
</feature>
<proteinExistence type="predicted"/>
<dbReference type="EMBL" id="JBHTAR010000011">
    <property type="protein sequence ID" value="MFC7199950.1"/>
    <property type="molecule type" value="Genomic_DNA"/>
</dbReference>
<evidence type="ECO:0000259" key="2">
    <source>
        <dbReference type="Pfam" id="PF02517"/>
    </source>
</evidence>
<feature type="transmembrane region" description="Helical" evidence="1">
    <location>
        <begin position="21"/>
        <end position="46"/>
    </location>
</feature>
<accession>A0ABD5Z463</accession>